<proteinExistence type="predicted"/>
<sequence>MLSHSMDELTGETVIDDFYGVKLSIRSGHCYELCLFHSAKNMEKQCFFVDGRLTRNVALPRDVTPVTRSFGFMFRTSG</sequence>
<dbReference type="Proteomes" id="UP000324222">
    <property type="component" value="Unassembled WGS sequence"/>
</dbReference>
<accession>A0A5B7GNM1</accession>
<keyword evidence="2" id="KW-1185">Reference proteome</keyword>
<organism evidence="1 2">
    <name type="scientific">Portunus trituberculatus</name>
    <name type="common">Swimming crab</name>
    <name type="synonym">Neptunus trituberculatus</name>
    <dbReference type="NCBI Taxonomy" id="210409"/>
    <lineage>
        <taxon>Eukaryota</taxon>
        <taxon>Metazoa</taxon>
        <taxon>Ecdysozoa</taxon>
        <taxon>Arthropoda</taxon>
        <taxon>Crustacea</taxon>
        <taxon>Multicrustacea</taxon>
        <taxon>Malacostraca</taxon>
        <taxon>Eumalacostraca</taxon>
        <taxon>Eucarida</taxon>
        <taxon>Decapoda</taxon>
        <taxon>Pleocyemata</taxon>
        <taxon>Brachyura</taxon>
        <taxon>Eubrachyura</taxon>
        <taxon>Portunoidea</taxon>
        <taxon>Portunidae</taxon>
        <taxon>Portuninae</taxon>
        <taxon>Portunus</taxon>
    </lineage>
</organism>
<gene>
    <name evidence="1" type="ORF">E2C01_055866</name>
</gene>
<protein>
    <submittedName>
        <fullName evidence="1">Uncharacterized protein</fullName>
    </submittedName>
</protein>
<dbReference type="AlphaFoldDB" id="A0A5B7GNM1"/>
<evidence type="ECO:0000313" key="1">
    <source>
        <dbReference type="EMBL" id="MPC61790.1"/>
    </source>
</evidence>
<dbReference type="EMBL" id="VSRR010018925">
    <property type="protein sequence ID" value="MPC61790.1"/>
    <property type="molecule type" value="Genomic_DNA"/>
</dbReference>
<evidence type="ECO:0000313" key="2">
    <source>
        <dbReference type="Proteomes" id="UP000324222"/>
    </source>
</evidence>
<reference evidence="1 2" key="1">
    <citation type="submission" date="2019-05" db="EMBL/GenBank/DDBJ databases">
        <title>Another draft genome of Portunus trituberculatus and its Hox gene families provides insights of decapod evolution.</title>
        <authorList>
            <person name="Jeong J.-H."/>
            <person name="Song I."/>
            <person name="Kim S."/>
            <person name="Choi T."/>
            <person name="Kim D."/>
            <person name="Ryu S."/>
            <person name="Kim W."/>
        </authorList>
    </citation>
    <scope>NUCLEOTIDE SEQUENCE [LARGE SCALE GENOMIC DNA]</scope>
    <source>
        <tissue evidence="1">Muscle</tissue>
    </source>
</reference>
<comment type="caution">
    <text evidence="1">The sequence shown here is derived from an EMBL/GenBank/DDBJ whole genome shotgun (WGS) entry which is preliminary data.</text>
</comment>
<name>A0A5B7GNM1_PORTR</name>